<feature type="transmembrane region" description="Helical" evidence="2">
    <location>
        <begin position="118"/>
        <end position="136"/>
    </location>
</feature>
<dbReference type="EMBL" id="CP000088">
    <property type="protein sequence ID" value="AAZ54133.1"/>
    <property type="molecule type" value="Genomic_DNA"/>
</dbReference>
<keyword evidence="2" id="KW-1133">Transmembrane helix</keyword>
<evidence type="ECO:0000256" key="2">
    <source>
        <dbReference type="SAM" id="Phobius"/>
    </source>
</evidence>
<dbReference type="HOGENOM" id="CLU_1843038_0_0_11"/>
<keyword evidence="2" id="KW-0812">Transmembrane</keyword>
<evidence type="ECO:0000256" key="1">
    <source>
        <dbReference type="SAM" id="MobiDB-lite"/>
    </source>
</evidence>
<dbReference type="KEGG" id="tfu:Tfu_0095"/>
<reference evidence="3" key="1">
    <citation type="submission" date="2005-07" db="EMBL/GenBank/DDBJ databases">
        <title>Complete sequence of Thermobifida fusca YX.</title>
        <authorList>
            <consortium name="US DOE Joint Genome Institute"/>
            <person name="Copeland A."/>
            <person name="Lucas S."/>
            <person name="Lapidus A."/>
            <person name="Barry K."/>
            <person name="Detter J.C."/>
            <person name="Glavina T."/>
            <person name="Hammon N."/>
            <person name="Israni S."/>
            <person name="Pitluck S."/>
            <person name="Di Bartolo G."/>
            <person name="Chain P."/>
            <person name="Schmutz J."/>
            <person name="Larimer F."/>
            <person name="Land M."/>
            <person name="Lykidis A."/>
            <person name="Richardson P."/>
        </authorList>
    </citation>
    <scope>NUCLEOTIDE SEQUENCE</scope>
    <source>
        <strain evidence="3">YX</strain>
    </source>
</reference>
<feature type="transmembrane region" description="Helical" evidence="2">
    <location>
        <begin position="142"/>
        <end position="165"/>
    </location>
</feature>
<keyword evidence="2" id="KW-0472">Membrane</keyword>
<organism evidence="3">
    <name type="scientific">Thermobifida fusca (strain YX)</name>
    <dbReference type="NCBI Taxonomy" id="269800"/>
    <lineage>
        <taxon>Bacteria</taxon>
        <taxon>Bacillati</taxon>
        <taxon>Actinomycetota</taxon>
        <taxon>Actinomycetes</taxon>
        <taxon>Streptosporangiales</taxon>
        <taxon>Nocardiopsidaceae</taxon>
        <taxon>Thermobifida</taxon>
    </lineage>
</organism>
<evidence type="ECO:0000313" key="3">
    <source>
        <dbReference type="EMBL" id="AAZ54133.1"/>
    </source>
</evidence>
<protein>
    <submittedName>
        <fullName evidence="3">Uncharacterized protein</fullName>
    </submittedName>
</protein>
<dbReference type="AlphaFoldDB" id="Q47TT1"/>
<dbReference type="STRING" id="269800.Tfu_0095"/>
<gene>
    <name evidence="3" type="ordered locus">Tfu_0095</name>
</gene>
<name>Q47TT1_THEFY</name>
<feature type="region of interest" description="Disordered" evidence="1">
    <location>
        <begin position="1"/>
        <end position="20"/>
    </location>
</feature>
<accession>Q47TT1</accession>
<proteinExistence type="predicted"/>
<sequence>MELGPVVGHGGNENSRAVPSGTFTNGLGADMTLERGNAFTPVASATLIWPWRSSVVAGGVAGVLALLTSLNEGVLSALGSGIGSAAFFFALVGGAVGALGSKGDRRARRYAAQYPWRFAMVPALIGGAGAAVGTLLSSGLILGILGGAATAAVLWVILGIITMVAGNKK</sequence>
<feature type="transmembrane region" description="Helical" evidence="2">
    <location>
        <begin position="74"/>
        <end position="97"/>
    </location>
</feature>